<feature type="domain" description="Metallo-beta-lactamase" evidence="6">
    <location>
        <begin position="37"/>
        <end position="237"/>
    </location>
</feature>
<name>A0ABR7RJM6_9PROT</name>
<evidence type="ECO:0000313" key="8">
    <source>
        <dbReference type="Proteomes" id="UP000626026"/>
    </source>
</evidence>
<keyword evidence="8" id="KW-1185">Reference proteome</keyword>
<dbReference type="Gene3D" id="3.60.15.10">
    <property type="entry name" value="Ribonuclease Z/Hydroxyacylglutathione hydrolase-like"/>
    <property type="match status" value="1"/>
</dbReference>
<organism evidence="7 8">
    <name type="scientific">Teichococcus aerophilus</name>
    <dbReference type="NCBI Taxonomy" id="1224513"/>
    <lineage>
        <taxon>Bacteria</taxon>
        <taxon>Pseudomonadati</taxon>
        <taxon>Pseudomonadota</taxon>
        <taxon>Alphaproteobacteria</taxon>
        <taxon>Acetobacterales</taxon>
        <taxon>Roseomonadaceae</taxon>
        <taxon>Roseomonas</taxon>
    </lineage>
</organism>
<comment type="similarity">
    <text evidence="2">Belongs to the metallo-beta-lactamase superfamily.</text>
</comment>
<dbReference type="RefSeq" id="WP_187783700.1">
    <property type="nucleotide sequence ID" value="NZ_JACTVA010000008.1"/>
</dbReference>
<dbReference type="InterPro" id="IPR036866">
    <property type="entry name" value="RibonucZ/Hydroxyglut_hydro"/>
</dbReference>
<evidence type="ECO:0000313" key="7">
    <source>
        <dbReference type="EMBL" id="MBC9206521.1"/>
    </source>
</evidence>
<accession>A0ABR7RJM6</accession>
<dbReference type="SUPFAM" id="SSF56281">
    <property type="entry name" value="Metallo-hydrolase/oxidoreductase"/>
    <property type="match status" value="1"/>
</dbReference>
<evidence type="ECO:0000256" key="5">
    <source>
        <dbReference type="ARBA" id="ARBA00022833"/>
    </source>
</evidence>
<comment type="caution">
    <text evidence="7">The sequence shown here is derived from an EMBL/GenBank/DDBJ whole genome shotgun (WGS) entry which is preliminary data.</text>
</comment>
<evidence type="ECO:0000256" key="1">
    <source>
        <dbReference type="ARBA" id="ARBA00001947"/>
    </source>
</evidence>
<dbReference type="PANTHER" id="PTHR42978">
    <property type="entry name" value="QUORUM-QUENCHING LACTONASE YTNP-RELATED-RELATED"/>
    <property type="match status" value="1"/>
</dbReference>
<keyword evidence="4" id="KW-0378">Hydrolase</keyword>
<protein>
    <submittedName>
        <fullName evidence="7">N-acyl homoserine lactonase family protein</fullName>
    </submittedName>
</protein>
<dbReference type="InterPro" id="IPR001279">
    <property type="entry name" value="Metallo-B-lactamas"/>
</dbReference>
<dbReference type="PANTHER" id="PTHR42978:SF7">
    <property type="entry name" value="METALLO-HYDROLASE RV2300C-RELATED"/>
    <property type="match status" value="1"/>
</dbReference>
<evidence type="ECO:0000256" key="3">
    <source>
        <dbReference type="ARBA" id="ARBA00022723"/>
    </source>
</evidence>
<evidence type="ECO:0000256" key="2">
    <source>
        <dbReference type="ARBA" id="ARBA00007749"/>
    </source>
</evidence>
<dbReference type="InterPro" id="IPR051013">
    <property type="entry name" value="MBL_superfamily_lactonases"/>
</dbReference>
<proteinExistence type="inferred from homology"/>
<keyword evidence="5" id="KW-0862">Zinc</keyword>
<dbReference type="Pfam" id="PF00753">
    <property type="entry name" value="Lactamase_B"/>
    <property type="match status" value="1"/>
</dbReference>
<comment type="cofactor">
    <cofactor evidence="1">
        <name>Zn(2+)</name>
        <dbReference type="ChEBI" id="CHEBI:29105"/>
    </cofactor>
</comment>
<sequence>MSELWEAYAIRYAEDLNRRASQTFLGGAGGDALTPFAYQAFLLRGPLGWVAFDTGADEAACARYGKTFVQGLPLALQLLGIDPGTVRHVIQTHLHWDHAGQPDLFPAATFHMQAREMAYVTGPAMQHAVLRAGYQVAEIAAHVALLHAGRMRLHDGEVALAPGLTLHHAGGHTDGLQFARLRTRRGWMVLAGDVVATRAHLERRVPFPALYHVGDALAGFDACLALADAPEMVIPAHDPWVAEAHPAACAGGEGWLVRLD</sequence>
<keyword evidence="3" id="KW-0479">Metal-binding</keyword>
<dbReference type="SMART" id="SM00849">
    <property type="entry name" value="Lactamase_B"/>
    <property type="match status" value="1"/>
</dbReference>
<dbReference type="Proteomes" id="UP000626026">
    <property type="component" value="Unassembled WGS sequence"/>
</dbReference>
<gene>
    <name evidence="7" type="ORF">IBL26_06705</name>
</gene>
<evidence type="ECO:0000256" key="4">
    <source>
        <dbReference type="ARBA" id="ARBA00022801"/>
    </source>
</evidence>
<dbReference type="EMBL" id="JACTVA010000008">
    <property type="protein sequence ID" value="MBC9206521.1"/>
    <property type="molecule type" value="Genomic_DNA"/>
</dbReference>
<evidence type="ECO:0000259" key="6">
    <source>
        <dbReference type="SMART" id="SM00849"/>
    </source>
</evidence>
<reference evidence="7 8" key="1">
    <citation type="journal article" date="2013" name="Int. J. Syst. Evol. Microbiol.">
        <title>Roseomonas aerophila sp. nov., isolated from air.</title>
        <authorList>
            <person name="Kim S.J."/>
            <person name="Weon H.Y."/>
            <person name="Ahn J.H."/>
            <person name="Hong S.B."/>
            <person name="Seok S.J."/>
            <person name="Whang K.S."/>
            <person name="Kwon S.W."/>
        </authorList>
    </citation>
    <scope>NUCLEOTIDE SEQUENCE [LARGE SCALE GENOMIC DNA]</scope>
    <source>
        <strain evidence="7 8">NBRC 108923</strain>
    </source>
</reference>
<dbReference type="CDD" id="cd07729">
    <property type="entry name" value="AHL_lactonase_MBL-fold"/>
    <property type="match status" value="1"/>
</dbReference>